<evidence type="ECO:0000256" key="6">
    <source>
        <dbReference type="ARBA" id="ARBA00023136"/>
    </source>
</evidence>
<evidence type="ECO:0000256" key="7">
    <source>
        <dbReference type="ARBA" id="ARBA00023180"/>
    </source>
</evidence>
<evidence type="ECO:0000256" key="4">
    <source>
        <dbReference type="ARBA" id="ARBA00022692"/>
    </source>
</evidence>
<feature type="binding site" evidence="8">
    <location>
        <position position="40"/>
    </location>
    <ligand>
        <name>Na(+)</name>
        <dbReference type="ChEBI" id="CHEBI:29101"/>
        <label>1</label>
    </ligand>
</feature>
<dbReference type="GO" id="GO:0035725">
    <property type="term" value="P:sodium ion transmembrane transport"/>
    <property type="evidence" value="ECO:0000318"/>
    <property type="project" value="GO_Central"/>
</dbReference>
<dbReference type="OrthoDB" id="6581954at2759"/>
<reference evidence="13" key="3">
    <citation type="submission" date="2015-06" db="UniProtKB">
        <authorList>
            <consortium name="EnsemblMetazoa"/>
        </authorList>
    </citation>
    <scope>IDENTIFICATION</scope>
</reference>
<dbReference type="PANTHER" id="PTHR11616:SF321">
    <property type="entry name" value="SODIUM-DEPENDENT NUTRIENT AMINO ACID TRANSPORTER 1-RELATED"/>
    <property type="match status" value="1"/>
</dbReference>
<dbReference type="GO" id="GO:0005886">
    <property type="term" value="C:plasma membrane"/>
    <property type="evidence" value="ECO:0000318"/>
    <property type="project" value="GO_Central"/>
</dbReference>
<feature type="transmembrane region" description="Helical" evidence="11">
    <location>
        <begin position="524"/>
        <end position="552"/>
    </location>
</feature>
<dbReference type="HOGENOM" id="CLU_006855_9_5_1"/>
<dbReference type="InterPro" id="IPR000175">
    <property type="entry name" value="Na/ntran_symport"/>
</dbReference>
<feature type="transmembrane region" description="Helical" evidence="11">
    <location>
        <begin position="318"/>
        <end position="343"/>
    </location>
</feature>
<evidence type="ECO:0000256" key="2">
    <source>
        <dbReference type="ARBA" id="ARBA00006459"/>
    </source>
</evidence>
<feature type="transmembrane region" description="Helical" evidence="11">
    <location>
        <begin position="104"/>
        <end position="130"/>
    </location>
</feature>
<dbReference type="GO" id="GO:0005283">
    <property type="term" value="F:amino acid:sodium symporter activity"/>
    <property type="evidence" value="ECO:0000318"/>
    <property type="project" value="GO_Central"/>
</dbReference>
<dbReference type="EMBL" id="KB096864">
    <property type="protein sequence ID" value="ESO00977.1"/>
    <property type="molecule type" value="Genomic_DNA"/>
</dbReference>
<keyword evidence="8" id="KW-0479">Metal-binding</keyword>
<evidence type="ECO:0000256" key="11">
    <source>
        <dbReference type="SAM" id="Phobius"/>
    </source>
</evidence>
<feature type="binding site" evidence="8">
    <location>
        <position position="292"/>
    </location>
    <ligand>
        <name>Na(+)</name>
        <dbReference type="ChEBI" id="CHEBI:29101"/>
        <label>1</label>
    </ligand>
</feature>
<feature type="binding site" evidence="8">
    <location>
        <position position="38"/>
    </location>
    <ligand>
        <name>Na(+)</name>
        <dbReference type="ChEBI" id="CHEBI:29101"/>
        <label>1</label>
    </ligand>
</feature>
<dbReference type="EnsemblMetazoa" id="HelroT192511">
    <property type="protein sequence ID" value="HelroP192511"/>
    <property type="gene ID" value="HelroG192511"/>
</dbReference>
<dbReference type="Proteomes" id="UP000015101">
    <property type="component" value="Unassembled WGS sequence"/>
</dbReference>
<comment type="similarity">
    <text evidence="2 10">Belongs to the sodium:neurotransmitter symporter (SNF) (TC 2.A.22) family.</text>
</comment>
<reference evidence="12 14" key="2">
    <citation type="journal article" date="2013" name="Nature">
        <title>Insights into bilaterian evolution from three spiralian genomes.</title>
        <authorList>
            <person name="Simakov O."/>
            <person name="Marletaz F."/>
            <person name="Cho S.J."/>
            <person name="Edsinger-Gonzales E."/>
            <person name="Havlak P."/>
            <person name="Hellsten U."/>
            <person name="Kuo D.H."/>
            <person name="Larsson T."/>
            <person name="Lv J."/>
            <person name="Arendt D."/>
            <person name="Savage R."/>
            <person name="Osoegawa K."/>
            <person name="de Jong P."/>
            <person name="Grimwood J."/>
            <person name="Chapman J.A."/>
            <person name="Shapiro H."/>
            <person name="Aerts A."/>
            <person name="Otillar R.P."/>
            <person name="Terry A.Y."/>
            <person name="Boore J.L."/>
            <person name="Grigoriev I.V."/>
            <person name="Lindberg D.R."/>
            <person name="Seaver E.C."/>
            <person name="Weisblat D.A."/>
            <person name="Putnam N.H."/>
            <person name="Rokhsar D.S."/>
        </authorList>
    </citation>
    <scope>NUCLEOTIDE SEQUENCE</scope>
</reference>
<feature type="disulfide bond" evidence="9">
    <location>
        <begin position="143"/>
        <end position="152"/>
    </location>
</feature>
<evidence type="ECO:0000256" key="3">
    <source>
        <dbReference type="ARBA" id="ARBA00022448"/>
    </source>
</evidence>
<keyword evidence="4 10" id="KW-0812">Transmembrane</keyword>
<dbReference type="NCBIfam" id="NF037979">
    <property type="entry name" value="Na_transp"/>
    <property type="match status" value="1"/>
</dbReference>
<evidence type="ECO:0000313" key="12">
    <source>
        <dbReference type="EMBL" id="ESO00977.1"/>
    </source>
</evidence>
<dbReference type="eggNOG" id="KOG3660">
    <property type="taxonomic scope" value="Eukaryota"/>
</dbReference>
<feature type="transmembrane region" description="Helical" evidence="11">
    <location>
        <begin position="490"/>
        <end position="512"/>
    </location>
</feature>
<accession>T1FU15</accession>
<feature type="binding site" evidence="8">
    <location>
        <position position="393"/>
    </location>
    <ligand>
        <name>Na(+)</name>
        <dbReference type="ChEBI" id="CHEBI:29101"/>
        <label>1</label>
    </ligand>
</feature>
<dbReference type="PROSITE" id="PS50267">
    <property type="entry name" value="NA_NEUROTRAN_SYMP_3"/>
    <property type="match status" value="1"/>
</dbReference>
<feature type="transmembrane region" description="Helical" evidence="11">
    <location>
        <begin position="289"/>
        <end position="306"/>
    </location>
</feature>
<dbReference type="GeneID" id="20212311"/>
<dbReference type="PRINTS" id="PR00176">
    <property type="entry name" value="NANEUSMPORT"/>
</dbReference>
<organism evidence="13 14">
    <name type="scientific">Helobdella robusta</name>
    <name type="common">Californian leech</name>
    <dbReference type="NCBI Taxonomy" id="6412"/>
    <lineage>
        <taxon>Eukaryota</taxon>
        <taxon>Metazoa</taxon>
        <taxon>Spiralia</taxon>
        <taxon>Lophotrochozoa</taxon>
        <taxon>Annelida</taxon>
        <taxon>Clitellata</taxon>
        <taxon>Hirudinea</taxon>
        <taxon>Rhynchobdellida</taxon>
        <taxon>Glossiphoniidae</taxon>
        <taxon>Helobdella</taxon>
    </lineage>
</organism>
<evidence type="ECO:0000256" key="1">
    <source>
        <dbReference type="ARBA" id="ARBA00004141"/>
    </source>
</evidence>
<keyword evidence="5 11" id="KW-1133">Transmembrane helix</keyword>
<dbReference type="GO" id="GO:1903804">
    <property type="term" value="P:glycine import across plasma membrane"/>
    <property type="evidence" value="ECO:0000318"/>
    <property type="project" value="GO_Central"/>
</dbReference>
<dbReference type="Pfam" id="PF00209">
    <property type="entry name" value="SNF"/>
    <property type="match status" value="1"/>
</dbReference>
<protein>
    <recommendedName>
        <fullName evidence="10">Transporter</fullName>
    </recommendedName>
</protein>
<feature type="transmembrane region" description="Helical" evidence="11">
    <location>
        <begin position="377"/>
        <end position="396"/>
    </location>
</feature>
<dbReference type="InterPro" id="IPR037272">
    <property type="entry name" value="SNS_sf"/>
</dbReference>
<sequence length="622" mass="69915">MSAAVDLVRRLSTTLSQFSQKKRENWTGRFDFLLSCIGYAVGLGTIWRFPYVCYRNGGGAFLIPYVIYMILLGMPLVILEMGFGQFASLSPISIWKISPLFKGVGVGMVVISALTCIYYNVIIAWTLFYFSQSFRWELPWKSCNNPWNTPLCFTRVADNASDLNATLTKRLLIASSTNGTKWKTASEEFWSHRVLKMSAGIDQPGSPDWELLICLVVAWLFIFLCLSKGIKSSGKVVYVTATLPYVLLLIFIIKGLTMDGAIDGIKFYLLPKWSKLMSFQPWLEAAQQMFYSMGAAWGAWITMASYNKFNNNFYRDAVIVSLVDTLTAFLSGFVIFSTLGYMAKQTKLDISEVVVDGPGLVFIVMPEAISSMPLSPFWAVLFFIFIFFVGVDSQFGMFETVLSSIFDIYPALTRKKYIFTGVLCFLELIVGLACITKGGIYVFQIMDWYCSTFSLMVLSLIECLAISWIYGSTRFYHDMHMMLGRTPSKWWAICWKAITPTLITFIFITNIVTHTPASYGDYTYPTWAIIMGLCLALSSILVIPLMAIIELFKHKGSFVQRLKNATKPTHDWGPADRIRNESYKRKLSGKVAAVIEVSNGDGDVESDGAVPVLKNLSPKDAL</sequence>
<dbReference type="RefSeq" id="XP_009021148.1">
    <property type="nucleotide sequence ID" value="XM_009022900.1"/>
</dbReference>
<evidence type="ECO:0000313" key="14">
    <source>
        <dbReference type="Proteomes" id="UP000015101"/>
    </source>
</evidence>
<keyword evidence="7" id="KW-0325">Glycoprotein</keyword>
<dbReference type="KEGG" id="hro:HELRODRAFT_192511"/>
<feature type="binding site" evidence="8">
    <location>
        <position position="392"/>
    </location>
    <ligand>
        <name>Na(+)</name>
        <dbReference type="ChEBI" id="CHEBI:29101"/>
        <label>1</label>
    </ligand>
</feature>
<dbReference type="OMA" id="RENISGP"/>
<dbReference type="EMBL" id="AMQM01005292">
    <property type="status" value="NOT_ANNOTATED_CDS"/>
    <property type="molecule type" value="Genomic_DNA"/>
</dbReference>
<feature type="transmembrane region" description="Helical" evidence="11">
    <location>
        <begin position="30"/>
        <end position="49"/>
    </location>
</feature>
<keyword evidence="10" id="KW-0769">Symport</keyword>
<dbReference type="InParanoid" id="T1FU15"/>
<keyword evidence="14" id="KW-1185">Reference proteome</keyword>
<feature type="transmembrane region" description="Helical" evidence="11">
    <location>
        <begin position="246"/>
        <end position="269"/>
    </location>
</feature>
<feature type="binding site" evidence="8">
    <location>
        <position position="41"/>
    </location>
    <ligand>
        <name>Na(+)</name>
        <dbReference type="ChEBI" id="CHEBI:29101"/>
        <label>1</label>
    </ligand>
</feature>
<gene>
    <name evidence="13" type="primary">20212311</name>
    <name evidence="12" type="ORF">HELRODRAFT_192511</name>
</gene>
<name>T1FU15_HELRO</name>
<evidence type="ECO:0000256" key="5">
    <source>
        <dbReference type="ARBA" id="ARBA00022989"/>
    </source>
</evidence>
<feature type="transmembrane region" description="Helical" evidence="11">
    <location>
        <begin position="209"/>
        <end position="226"/>
    </location>
</feature>
<comment type="subcellular location">
    <subcellularLocation>
        <location evidence="1">Membrane</location>
        <topology evidence="1">Multi-pass membrane protein</topology>
    </subcellularLocation>
</comment>
<feature type="transmembrane region" description="Helical" evidence="11">
    <location>
        <begin position="446"/>
        <end position="470"/>
    </location>
</feature>
<feature type="transmembrane region" description="Helical" evidence="11">
    <location>
        <begin position="61"/>
        <end position="83"/>
    </location>
</feature>
<keyword evidence="9" id="KW-1015">Disulfide bond</keyword>
<keyword evidence="3 10" id="KW-0813">Transport</keyword>
<dbReference type="PANTHER" id="PTHR11616">
    <property type="entry name" value="SODIUM/CHLORIDE DEPENDENT TRANSPORTER"/>
    <property type="match status" value="1"/>
</dbReference>
<keyword evidence="8" id="KW-0915">Sodium</keyword>
<dbReference type="SUPFAM" id="SSF161070">
    <property type="entry name" value="SNF-like"/>
    <property type="match status" value="1"/>
</dbReference>
<reference evidence="14" key="1">
    <citation type="submission" date="2012-12" db="EMBL/GenBank/DDBJ databases">
        <authorList>
            <person name="Hellsten U."/>
            <person name="Grimwood J."/>
            <person name="Chapman J.A."/>
            <person name="Shapiro H."/>
            <person name="Aerts A."/>
            <person name="Otillar R.P."/>
            <person name="Terry A.Y."/>
            <person name="Boore J.L."/>
            <person name="Simakov O."/>
            <person name="Marletaz F."/>
            <person name="Cho S.-J."/>
            <person name="Edsinger-Gonzales E."/>
            <person name="Havlak P."/>
            <person name="Kuo D.-H."/>
            <person name="Larsson T."/>
            <person name="Lv J."/>
            <person name="Arendt D."/>
            <person name="Savage R."/>
            <person name="Osoegawa K."/>
            <person name="de Jong P."/>
            <person name="Lindberg D.R."/>
            <person name="Seaver E.C."/>
            <person name="Weisblat D.A."/>
            <person name="Putnam N.H."/>
            <person name="Grigoriev I.V."/>
            <person name="Rokhsar D.S."/>
        </authorList>
    </citation>
    <scope>NUCLEOTIDE SEQUENCE</scope>
</reference>
<evidence type="ECO:0000256" key="9">
    <source>
        <dbReference type="PIRSR" id="PIRSR600175-2"/>
    </source>
</evidence>
<dbReference type="CTD" id="20212311"/>
<dbReference type="AlphaFoldDB" id="T1FU15"/>
<keyword evidence="6 11" id="KW-0472">Membrane</keyword>
<evidence type="ECO:0000313" key="13">
    <source>
        <dbReference type="EnsemblMetazoa" id="HelroP192511"/>
    </source>
</evidence>
<evidence type="ECO:0000256" key="8">
    <source>
        <dbReference type="PIRSR" id="PIRSR600175-1"/>
    </source>
</evidence>
<evidence type="ECO:0000256" key="10">
    <source>
        <dbReference type="RuleBase" id="RU003732"/>
    </source>
</evidence>
<dbReference type="GO" id="GO:0046872">
    <property type="term" value="F:metal ion binding"/>
    <property type="evidence" value="ECO:0007669"/>
    <property type="project" value="UniProtKB-KW"/>
</dbReference>
<proteinExistence type="inferred from homology"/>
<dbReference type="PROSITE" id="PS00610">
    <property type="entry name" value="NA_NEUROTRAN_SYMP_1"/>
    <property type="match status" value="1"/>
</dbReference>
<feature type="transmembrane region" description="Helical" evidence="11">
    <location>
        <begin position="417"/>
        <end position="440"/>
    </location>
</feature>